<dbReference type="EC" id="2.3.1.269" evidence="9"/>
<feature type="transmembrane region" description="Helical" evidence="9">
    <location>
        <begin position="124"/>
        <end position="146"/>
    </location>
</feature>
<feature type="transmembrane region" description="Helical" evidence="9">
    <location>
        <begin position="88"/>
        <end position="112"/>
    </location>
</feature>
<dbReference type="GO" id="GO:0005886">
    <property type="term" value="C:plasma membrane"/>
    <property type="evidence" value="ECO:0007669"/>
    <property type="project" value="UniProtKB-SubCell"/>
</dbReference>
<dbReference type="InterPro" id="IPR045378">
    <property type="entry name" value="LNT_N"/>
</dbReference>
<proteinExistence type="inferred from homology"/>
<dbReference type="InterPro" id="IPR036526">
    <property type="entry name" value="C-N_Hydrolase_sf"/>
</dbReference>
<keyword evidence="3 9" id="KW-1003">Cell membrane</keyword>
<dbReference type="STRING" id="981384.GCA_000192475_03965"/>
<dbReference type="Gene3D" id="3.60.110.10">
    <property type="entry name" value="Carbon-nitrogen hydrolase"/>
    <property type="match status" value="1"/>
</dbReference>
<feature type="domain" description="CN hydrolase" evidence="10">
    <location>
        <begin position="228"/>
        <end position="466"/>
    </location>
</feature>
<dbReference type="Pfam" id="PF20154">
    <property type="entry name" value="LNT_N"/>
    <property type="match status" value="1"/>
</dbReference>
<protein>
    <recommendedName>
        <fullName evidence="9">Apolipoprotein N-acyltransferase</fullName>
        <shortName evidence="9">ALP N-acyltransferase</shortName>
        <ecNumber evidence="9">2.3.1.269</ecNumber>
    </recommendedName>
</protein>
<evidence type="ECO:0000256" key="1">
    <source>
        <dbReference type="ARBA" id="ARBA00004651"/>
    </source>
</evidence>
<dbReference type="GO" id="GO:0016410">
    <property type="term" value="F:N-acyltransferase activity"/>
    <property type="evidence" value="ECO:0007669"/>
    <property type="project" value="UniProtKB-UniRule"/>
</dbReference>
<feature type="transmembrane region" description="Helical" evidence="9">
    <location>
        <begin position="56"/>
        <end position="76"/>
    </location>
</feature>
<reference evidence="11 12" key="1">
    <citation type="submission" date="2018-10" db="EMBL/GenBank/DDBJ databases">
        <title>Genomic Encyclopedia of Archaeal and Bacterial Type Strains, Phase II (KMG-II): from individual species to whole genera.</title>
        <authorList>
            <person name="Goeker M."/>
        </authorList>
    </citation>
    <scope>NUCLEOTIDE SEQUENCE [LARGE SCALE GENOMIC DNA]</scope>
    <source>
        <strain evidence="11 12">DSM 29317</strain>
    </source>
</reference>
<comment type="subcellular location">
    <subcellularLocation>
        <location evidence="1 9">Cell membrane</location>
        <topology evidence="1 9">Multi-pass membrane protein</topology>
    </subcellularLocation>
</comment>
<evidence type="ECO:0000256" key="2">
    <source>
        <dbReference type="ARBA" id="ARBA00010065"/>
    </source>
</evidence>
<dbReference type="PANTHER" id="PTHR38686:SF1">
    <property type="entry name" value="APOLIPOPROTEIN N-ACYLTRANSFERASE"/>
    <property type="match status" value="1"/>
</dbReference>
<dbReference type="PANTHER" id="PTHR38686">
    <property type="entry name" value="APOLIPOPROTEIN N-ACYLTRANSFERASE"/>
    <property type="match status" value="1"/>
</dbReference>
<dbReference type="InterPro" id="IPR003010">
    <property type="entry name" value="C-N_Hydrolase"/>
</dbReference>
<feature type="transmembrane region" description="Helical" evidence="9">
    <location>
        <begin position="20"/>
        <end position="44"/>
    </location>
</feature>
<feature type="transmembrane region" description="Helical" evidence="9">
    <location>
        <begin position="158"/>
        <end position="182"/>
    </location>
</feature>
<dbReference type="NCBIfam" id="TIGR00546">
    <property type="entry name" value="lnt"/>
    <property type="match status" value="1"/>
</dbReference>
<dbReference type="OrthoDB" id="9804277at2"/>
<dbReference type="HAMAP" id="MF_01148">
    <property type="entry name" value="Lnt"/>
    <property type="match status" value="1"/>
</dbReference>
<dbReference type="RefSeq" id="WP_010438007.1">
    <property type="nucleotide sequence ID" value="NZ_AEYW01000003.1"/>
</dbReference>
<keyword evidence="12" id="KW-1185">Reference proteome</keyword>
<dbReference type="SUPFAM" id="SSF56317">
    <property type="entry name" value="Carbon-nitrogen hydrolase"/>
    <property type="match status" value="1"/>
</dbReference>
<dbReference type="EMBL" id="RCCT01000008">
    <property type="protein sequence ID" value="RLJ98948.1"/>
    <property type="molecule type" value="Genomic_DNA"/>
</dbReference>
<dbReference type="Proteomes" id="UP000271700">
    <property type="component" value="Unassembled WGS sequence"/>
</dbReference>
<dbReference type="Pfam" id="PF00795">
    <property type="entry name" value="CN_hydrolase"/>
    <property type="match status" value="1"/>
</dbReference>
<feature type="transmembrane region" description="Helical" evidence="9">
    <location>
        <begin position="194"/>
        <end position="213"/>
    </location>
</feature>
<keyword evidence="4 9" id="KW-0808">Transferase</keyword>
<comment type="catalytic activity">
    <reaction evidence="9">
        <text>N-terminal S-1,2-diacyl-sn-glyceryl-L-cysteinyl-[lipoprotein] + a glycerophospholipid = N-acyl-S-1,2-diacyl-sn-glyceryl-L-cysteinyl-[lipoprotein] + a 2-acyl-sn-glycero-3-phospholipid + H(+)</text>
        <dbReference type="Rhea" id="RHEA:48228"/>
        <dbReference type="Rhea" id="RHEA-COMP:14681"/>
        <dbReference type="Rhea" id="RHEA-COMP:14684"/>
        <dbReference type="ChEBI" id="CHEBI:15378"/>
        <dbReference type="ChEBI" id="CHEBI:136912"/>
        <dbReference type="ChEBI" id="CHEBI:140656"/>
        <dbReference type="ChEBI" id="CHEBI:140657"/>
        <dbReference type="ChEBI" id="CHEBI:140660"/>
        <dbReference type="EC" id="2.3.1.269"/>
    </reaction>
</comment>
<keyword evidence="8 9" id="KW-0012">Acyltransferase</keyword>
<dbReference type="UniPathway" id="UPA00666"/>
<comment type="pathway">
    <text evidence="9">Protein modification; lipoprotein biosynthesis (N-acyl transfer).</text>
</comment>
<keyword evidence="7 9" id="KW-0472">Membrane</keyword>
<evidence type="ECO:0000256" key="3">
    <source>
        <dbReference type="ARBA" id="ARBA00022475"/>
    </source>
</evidence>
<dbReference type="GO" id="GO:0042158">
    <property type="term" value="P:lipoprotein biosynthetic process"/>
    <property type="evidence" value="ECO:0007669"/>
    <property type="project" value="UniProtKB-UniRule"/>
</dbReference>
<name>A0A497YSF3_9RHOB</name>
<evidence type="ECO:0000256" key="7">
    <source>
        <dbReference type="ARBA" id="ARBA00023136"/>
    </source>
</evidence>
<comment type="function">
    <text evidence="9">Catalyzes the phospholipid dependent N-acylation of the N-terminal cysteine of apolipoprotein, the last step in lipoprotein maturation.</text>
</comment>
<evidence type="ECO:0000256" key="4">
    <source>
        <dbReference type="ARBA" id="ARBA00022679"/>
    </source>
</evidence>
<dbReference type="PROSITE" id="PS50263">
    <property type="entry name" value="CN_HYDROLASE"/>
    <property type="match status" value="1"/>
</dbReference>
<evidence type="ECO:0000256" key="8">
    <source>
        <dbReference type="ARBA" id="ARBA00023315"/>
    </source>
</evidence>
<gene>
    <name evidence="9" type="primary">lnt</name>
    <name evidence="11" type="ORF">CLV75_4072</name>
</gene>
<evidence type="ECO:0000313" key="12">
    <source>
        <dbReference type="Proteomes" id="UP000271700"/>
    </source>
</evidence>
<evidence type="ECO:0000256" key="5">
    <source>
        <dbReference type="ARBA" id="ARBA00022692"/>
    </source>
</evidence>
<evidence type="ECO:0000259" key="10">
    <source>
        <dbReference type="PROSITE" id="PS50263"/>
    </source>
</evidence>
<evidence type="ECO:0000256" key="6">
    <source>
        <dbReference type="ARBA" id="ARBA00022989"/>
    </source>
</evidence>
<dbReference type="InterPro" id="IPR004563">
    <property type="entry name" value="Apolipo_AcylTrfase"/>
</dbReference>
<dbReference type="AlphaFoldDB" id="A0A497YSF3"/>
<keyword evidence="11" id="KW-0449">Lipoprotein</keyword>
<organism evidence="11 12">
    <name type="scientific">Ruegeria conchae</name>
    <dbReference type="NCBI Taxonomy" id="981384"/>
    <lineage>
        <taxon>Bacteria</taxon>
        <taxon>Pseudomonadati</taxon>
        <taxon>Pseudomonadota</taxon>
        <taxon>Alphaproteobacteria</taxon>
        <taxon>Rhodobacterales</taxon>
        <taxon>Roseobacteraceae</taxon>
        <taxon>Ruegeria</taxon>
    </lineage>
</organism>
<comment type="caution">
    <text evidence="11">The sequence shown here is derived from an EMBL/GenBank/DDBJ whole genome shotgun (WGS) entry which is preliminary data.</text>
</comment>
<keyword evidence="6 9" id="KW-1133">Transmembrane helix</keyword>
<sequence>MNPAQGWPYWLRLLLAASLGIVAACGLAPLGFWPAALVALILLAPLYLNSETSRRAALLGWVFATGYFAHALNWIIEPFMVDAERHAWMAPFALIFLSGGLALFWALAFGVAKRIGGSPILQGILLALTLSLAEFARGYILTGFPWAGIAQIWVDTPFAQLLSLIGPYGLGALTLIATFPLGAAISSDRTPRGLGMPIFVAAGCTVLALAYAANRPSVEYTSRIVRLIQPNAPQHQKWDPEYAPLFFARQLEFTVAEPRPDLIVWPETSVPAWLGSAQPYLSAIGEAAQGTPVFLGIQRADGQQIYNSMIYLNGDGQQAGLYDKHHLAPFGEYVPFGELMARIGIHGMAATTGSGFSAGRGASLMDAGGLGKALPLICYEAVFTQDVLSAPGRADFLLQITNDAWFGTRSGPYQHLAQAQMRAIEQGLPMLRSANTGVSAMIDPLGRITDALALGQAGFIDAELPQPQAATIYSRIGDKPVFFVILAAWALLWRHTRRFNRQIPIDPT</sequence>
<evidence type="ECO:0000313" key="11">
    <source>
        <dbReference type="EMBL" id="RLJ98948.1"/>
    </source>
</evidence>
<comment type="similarity">
    <text evidence="2 9">Belongs to the CN hydrolase family. Apolipoprotein N-acyltransferase subfamily.</text>
</comment>
<dbReference type="CDD" id="cd07571">
    <property type="entry name" value="ALP_N-acyl_transferase"/>
    <property type="match status" value="1"/>
</dbReference>
<accession>A0A497YSF3</accession>
<evidence type="ECO:0000256" key="9">
    <source>
        <dbReference type="HAMAP-Rule" id="MF_01148"/>
    </source>
</evidence>
<keyword evidence="5 9" id="KW-0812">Transmembrane</keyword>